<evidence type="ECO:0000313" key="3">
    <source>
        <dbReference type="Proteomes" id="UP001396334"/>
    </source>
</evidence>
<reference evidence="2 3" key="1">
    <citation type="journal article" date="2024" name="G3 (Bethesda)">
        <title>Genome assembly of Hibiscus sabdariffa L. provides insights into metabolisms of medicinal natural products.</title>
        <authorList>
            <person name="Kim T."/>
        </authorList>
    </citation>
    <scope>NUCLEOTIDE SEQUENCE [LARGE SCALE GENOMIC DNA]</scope>
    <source>
        <strain evidence="2">TK-2024</strain>
        <tissue evidence="2">Old leaves</tissue>
    </source>
</reference>
<proteinExistence type="predicted"/>
<dbReference type="Pfam" id="PF16420">
    <property type="entry name" value="ATG7_N"/>
    <property type="match status" value="1"/>
</dbReference>
<dbReference type="Proteomes" id="UP001396334">
    <property type="component" value="Unassembled WGS sequence"/>
</dbReference>
<keyword evidence="3" id="KW-1185">Reference proteome</keyword>
<dbReference type="Gene3D" id="3.40.140.70">
    <property type="entry name" value="Ubiquitin-like modifier-activating enzyme ATG7 N-terminal domain"/>
    <property type="match status" value="1"/>
</dbReference>
<gene>
    <name evidence="2" type="ORF">V6N11_053558</name>
</gene>
<dbReference type="Gene3D" id="3.40.50.720">
    <property type="entry name" value="NAD(P)-binding Rossmann-like Domain"/>
    <property type="match status" value="1"/>
</dbReference>
<sequence>MPPIIRSNRNRCSIPGILYNTNTMESFQALDKRGLLKAEAMKIWEDIHSAKAVDDCAVLSRVLLISFADLKKWNFHYWFAFPALALIPPATLVDLRPASHWFSLEEAESISAACNEWRNSSATASSLSAVANVPFFLVSIGSDSCAAARHLKDLEACQHDGQKVEWHNFGMERTVMCAQCCRMGTQQGEKSTEASHICCRLKLETNEMVTRMIMAWGVCKITLLDNAYNEYFQQWIFAEAEIANSNSGRNFELPLVAQHVAALAMEFILQAIYHPTYLEDLTGLTELMRSASAFQLDWDDEIDAVDDECVEL</sequence>
<dbReference type="InterPro" id="IPR032197">
    <property type="entry name" value="Atg7_N"/>
</dbReference>
<comment type="caution">
    <text evidence="2">The sequence shown here is derived from an EMBL/GenBank/DDBJ whole genome shotgun (WGS) entry which is preliminary data.</text>
</comment>
<evidence type="ECO:0000313" key="2">
    <source>
        <dbReference type="EMBL" id="KAK9047722.1"/>
    </source>
</evidence>
<evidence type="ECO:0000259" key="1">
    <source>
        <dbReference type="Pfam" id="PF16420"/>
    </source>
</evidence>
<accession>A0ABR2UE16</accession>
<dbReference type="InterPro" id="IPR042522">
    <property type="entry name" value="Atg7_N_1"/>
</dbReference>
<feature type="domain" description="Ubiquitin-like modifier-activating enzyme Atg7 N-terminal" evidence="1">
    <location>
        <begin position="7"/>
        <end position="163"/>
    </location>
</feature>
<name>A0ABR2UE16_9ROSI</name>
<protein>
    <recommendedName>
        <fullName evidence="1">Ubiquitin-like modifier-activating enzyme Atg7 N-terminal domain-containing protein</fullName>
    </recommendedName>
</protein>
<organism evidence="2 3">
    <name type="scientific">Hibiscus sabdariffa</name>
    <name type="common">roselle</name>
    <dbReference type="NCBI Taxonomy" id="183260"/>
    <lineage>
        <taxon>Eukaryota</taxon>
        <taxon>Viridiplantae</taxon>
        <taxon>Streptophyta</taxon>
        <taxon>Embryophyta</taxon>
        <taxon>Tracheophyta</taxon>
        <taxon>Spermatophyta</taxon>
        <taxon>Magnoliopsida</taxon>
        <taxon>eudicotyledons</taxon>
        <taxon>Gunneridae</taxon>
        <taxon>Pentapetalae</taxon>
        <taxon>rosids</taxon>
        <taxon>malvids</taxon>
        <taxon>Malvales</taxon>
        <taxon>Malvaceae</taxon>
        <taxon>Malvoideae</taxon>
        <taxon>Hibiscus</taxon>
    </lineage>
</organism>
<dbReference type="EMBL" id="JBBPBN010000001">
    <property type="protein sequence ID" value="KAK9047722.1"/>
    <property type="molecule type" value="Genomic_DNA"/>
</dbReference>